<keyword evidence="1" id="KW-0472">Membrane</keyword>
<organism evidence="2 3">
    <name type="scientific">Flavobacterium potami</name>
    <dbReference type="NCBI Taxonomy" id="2872310"/>
    <lineage>
        <taxon>Bacteria</taxon>
        <taxon>Pseudomonadati</taxon>
        <taxon>Bacteroidota</taxon>
        <taxon>Flavobacteriia</taxon>
        <taxon>Flavobacteriales</taxon>
        <taxon>Flavobacteriaceae</taxon>
        <taxon>Flavobacterium</taxon>
    </lineage>
</organism>
<keyword evidence="3" id="KW-1185">Reference proteome</keyword>
<keyword evidence="1" id="KW-0812">Transmembrane</keyword>
<reference evidence="2 3" key="1">
    <citation type="journal article" date="2023" name="Antonie Van Leeuwenhoek">
        <title>Flavobacterium potami sp. nov., a multi-metal resistance genes harbouring bacterium isolated from shallow river silt.</title>
        <authorList>
            <person name="Li S."/>
            <person name="Mao S."/>
            <person name="Mu W."/>
            <person name="Guo B."/>
            <person name="Li C."/>
            <person name="Zhu Q."/>
            <person name="Hou X."/>
            <person name="Zhao Y."/>
            <person name="Wei S."/>
            <person name="Liu H."/>
            <person name="Liu A."/>
        </authorList>
    </citation>
    <scope>NUCLEOTIDE SEQUENCE [LARGE SCALE GENOMIC DNA]</scope>
    <source>
        <strain evidence="2 3">17A</strain>
    </source>
</reference>
<dbReference type="RefSeq" id="WP_223711546.1">
    <property type="nucleotide sequence ID" value="NZ_JAINUY010000012.1"/>
</dbReference>
<sequence>MEKQVVIFEVLKFFAVLLFLGCFFIAAKKAKVIINGMYEILNENKIELEDKYRKKLSARVVKNQISFKPFEKEKLRKFLNNEIFDSKEFKLNIKQKVIV</sequence>
<dbReference type="Proteomes" id="UP001139366">
    <property type="component" value="Unassembled WGS sequence"/>
</dbReference>
<gene>
    <name evidence="2" type="ORF">K6T82_23935</name>
</gene>
<evidence type="ECO:0000313" key="3">
    <source>
        <dbReference type="Proteomes" id="UP001139366"/>
    </source>
</evidence>
<proteinExistence type="predicted"/>
<evidence type="ECO:0000256" key="1">
    <source>
        <dbReference type="SAM" id="Phobius"/>
    </source>
</evidence>
<dbReference type="AlphaFoldDB" id="A0A9X1HEG7"/>
<protein>
    <submittedName>
        <fullName evidence="2">Uncharacterized protein</fullName>
    </submittedName>
</protein>
<name>A0A9X1HEG7_9FLAO</name>
<accession>A0A9X1HEG7</accession>
<dbReference type="EMBL" id="JAINUY010000012">
    <property type="protein sequence ID" value="MBZ4037829.1"/>
    <property type="molecule type" value="Genomic_DNA"/>
</dbReference>
<feature type="transmembrane region" description="Helical" evidence="1">
    <location>
        <begin position="6"/>
        <end position="27"/>
    </location>
</feature>
<comment type="caution">
    <text evidence="2">The sequence shown here is derived from an EMBL/GenBank/DDBJ whole genome shotgun (WGS) entry which is preliminary data.</text>
</comment>
<evidence type="ECO:0000313" key="2">
    <source>
        <dbReference type="EMBL" id="MBZ4037829.1"/>
    </source>
</evidence>
<keyword evidence="1" id="KW-1133">Transmembrane helix</keyword>